<accession>A0A0C3AJL5</accession>
<protein>
    <submittedName>
        <fullName evidence="1">Uncharacterized protein</fullName>
    </submittedName>
</protein>
<sequence length="77" mass="8848">MPPSTRFHRNTRLVRIKTHTLSPFRVYNPHPTATVKTAMAALLSALWQRSPQPHIRLHMPNIPARVVDEPKLVAYDT</sequence>
<evidence type="ECO:0000313" key="1">
    <source>
        <dbReference type="EMBL" id="KIM24800.1"/>
    </source>
</evidence>
<organism evidence="1 2">
    <name type="scientific">Serendipita vermifera MAFF 305830</name>
    <dbReference type="NCBI Taxonomy" id="933852"/>
    <lineage>
        <taxon>Eukaryota</taxon>
        <taxon>Fungi</taxon>
        <taxon>Dikarya</taxon>
        <taxon>Basidiomycota</taxon>
        <taxon>Agaricomycotina</taxon>
        <taxon>Agaricomycetes</taxon>
        <taxon>Sebacinales</taxon>
        <taxon>Serendipitaceae</taxon>
        <taxon>Serendipita</taxon>
    </lineage>
</organism>
<name>A0A0C3AJL5_SERVB</name>
<keyword evidence="2" id="KW-1185">Reference proteome</keyword>
<gene>
    <name evidence="1" type="ORF">M408DRAFT_331616</name>
</gene>
<dbReference type="AlphaFoldDB" id="A0A0C3AJL5"/>
<dbReference type="EMBL" id="KN824320">
    <property type="protein sequence ID" value="KIM24800.1"/>
    <property type="molecule type" value="Genomic_DNA"/>
</dbReference>
<evidence type="ECO:0000313" key="2">
    <source>
        <dbReference type="Proteomes" id="UP000054097"/>
    </source>
</evidence>
<reference evidence="1 2" key="1">
    <citation type="submission" date="2014-04" db="EMBL/GenBank/DDBJ databases">
        <authorList>
            <consortium name="DOE Joint Genome Institute"/>
            <person name="Kuo A."/>
            <person name="Zuccaro A."/>
            <person name="Kohler A."/>
            <person name="Nagy L.G."/>
            <person name="Floudas D."/>
            <person name="Copeland A."/>
            <person name="Barry K.W."/>
            <person name="Cichocki N."/>
            <person name="Veneault-Fourrey C."/>
            <person name="LaButti K."/>
            <person name="Lindquist E.A."/>
            <person name="Lipzen A."/>
            <person name="Lundell T."/>
            <person name="Morin E."/>
            <person name="Murat C."/>
            <person name="Sun H."/>
            <person name="Tunlid A."/>
            <person name="Henrissat B."/>
            <person name="Grigoriev I.V."/>
            <person name="Hibbett D.S."/>
            <person name="Martin F."/>
            <person name="Nordberg H.P."/>
            <person name="Cantor M.N."/>
            <person name="Hua S.X."/>
        </authorList>
    </citation>
    <scope>NUCLEOTIDE SEQUENCE [LARGE SCALE GENOMIC DNA]</scope>
    <source>
        <strain evidence="1 2">MAFF 305830</strain>
    </source>
</reference>
<proteinExistence type="predicted"/>
<dbReference type="Proteomes" id="UP000054097">
    <property type="component" value="Unassembled WGS sequence"/>
</dbReference>
<reference evidence="2" key="2">
    <citation type="submission" date="2015-01" db="EMBL/GenBank/DDBJ databases">
        <title>Evolutionary Origins and Diversification of the Mycorrhizal Mutualists.</title>
        <authorList>
            <consortium name="DOE Joint Genome Institute"/>
            <consortium name="Mycorrhizal Genomics Consortium"/>
            <person name="Kohler A."/>
            <person name="Kuo A."/>
            <person name="Nagy L.G."/>
            <person name="Floudas D."/>
            <person name="Copeland A."/>
            <person name="Barry K.W."/>
            <person name="Cichocki N."/>
            <person name="Veneault-Fourrey C."/>
            <person name="LaButti K."/>
            <person name="Lindquist E.A."/>
            <person name="Lipzen A."/>
            <person name="Lundell T."/>
            <person name="Morin E."/>
            <person name="Murat C."/>
            <person name="Riley R."/>
            <person name="Ohm R."/>
            <person name="Sun H."/>
            <person name="Tunlid A."/>
            <person name="Henrissat B."/>
            <person name="Grigoriev I.V."/>
            <person name="Hibbett D.S."/>
            <person name="Martin F."/>
        </authorList>
    </citation>
    <scope>NUCLEOTIDE SEQUENCE [LARGE SCALE GENOMIC DNA]</scope>
    <source>
        <strain evidence="2">MAFF 305830</strain>
    </source>
</reference>
<dbReference type="HOGENOM" id="CLU_2639655_0_0_1"/>